<dbReference type="InterPro" id="IPR000253">
    <property type="entry name" value="FHA_dom"/>
</dbReference>
<protein>
    <recommendedName>
        <fullName evidence="4">FHA domain-containing protein</fullName>
    </recommendedName>
</protein>
<keyword evidence="6" id="KW-1185">Reference proteome</keyword>
<feature type="repeat" description="TPR" evidence="1">
    <location>
        <begin position="530"/>
        <end position="563"/>
    </location>
</feature>
<dbReference type="SUPFAM" id="SSF49879">
    <property type="entry name" value="SMAD/FHA domain"/>
    <property type="match status" value="2"/>
</dbReference>
<feature type="compositionally biased region" description="Acidic residues" evidence="2">
    <location>
        <begin position="134"/>
        <end position="146"/>
    </location>
</feature>
<dbReference type="AlphaFoldDB" id="A0A1L9AW18"/>
<dbReference type="EMBL" id="MPIN01000021">
    <property type="protein sequence ID" value="OJH34200.1"/>
    <property type="molecule type" value="Genomic_DNA"/>
</dbReference>
<dbReference type="Pfam" id="PF00498">
    <property type="entry name" value="FHA"/>
    <property type="match status" value="2"/>
</dbReference>
<dbReference type="InterPro" id="IPR008984">
    <property type="entry name" value="SMAD_FHA_dom_sf"/>
</dbReference>
<accession>A0A1L9AW18</accession>
<name>A0A1L9AW18_9BACT</name>
<reference evidence="6" key="1">
    <citation type="submission" date="2016-11" db="EMBL/GenBank/DDBJ databases">
        <authorList>
            <person name="Shukria A."/>
            <person name="Stevens D.C."/>
        </authorList>
    </citation>
    <scope>NUCLEOTIDE SEQUENCE [LARGE SCALE GENOMIC DNA]</scope>
    <source>
        <strain evidence="6">Cbfe23</strain>
    </source>
</reference>
<dbReference type="OrthoDB" id="5486376at2"/>
<dbReference type="Pfam" id="PF14559">
    <property type="entry name" value="TPR_19"/>
    <property type="match status" value="1"/>
</dbReference>
<dbReference type="Proteomes" id="UP000182229">
    <property type="component" value="Unassembled WGS sequence"/>
</dbReference>
<feature type="compositionally biased region" description="Low complexity" evidence="2">
    <location>
        <begin position="340"/>
        <end position="357"/>
    </location>
</feature>
<feature type="repeat" description="TPR" evidence="1">
    <location>
        <begin position="496"/>
        <end position="529"/>
    </location>
</feature>
<reference evidence="5 6" key="2">
    <citation type="submission" date="2016-12" db="EMBL/GenBank/DDBJ databases">
        <title>Draft Genome Sequence of Cystobacter ferrugineus Strain Cbfe23.</title>
        <authorList>
            <person name="Akbar S."/>
            <person name="Dowd S.E."/>
            <person name="Stevens D.C."/>
        </authorList>
    </citation>
    <scope>NUCLEOTIDE SEQUENCE [LARGE SCALE GENOMIC DNA]</scope>
    <source>
        <strain evidence="5 6">Cbfe23</strain>
    </source>
</reference>
<dbReference type="STRING" id="83449.BON30_44565"/>
<feature type="compositionally biased region" description="Pro residues" evidence="2">
    <location>
        <begin position="358"/>
        <end position="373"/>
    </location>
</feature>
<dbReference type="CDD" id="cd00060">
    <property type="entry name" value="FHA"/>
    <property type="match status" value="2"/>
</dbReference>
<dbReference type="InterPro" id="IPR011990">
    <property type="entry name" value="TPR-like_helical_dom_sf"/>
</dbReference>
<feature type="region of interest" description="Disordered" evidence="2">
    <location>
        <begin position="127"/>
        <end position="167"/>
    </location>
</feature>
<organism evidence="5 6">
    <name type="scientific">Cystobacter ferrugineus</name>
    <dbReference type="NCBI Taxonomy" id="83449"/>
    <lineage>
        <taxon>Bacteria</taxon>
        <taxon>Pseudomonadati</taxon>
        <taxon>Myxococcota</taxon>
        <taxon>Myxococcia</taxon>
        <taxon>Myxococcales</taxon>
        <taxon>Cystobacterineae</taxon>
        <taxon>Archangiaceae</taxon>
        <taxon>Cystobacter</taxon>
    </lineage>
</organism>
<dbReference type="SMART" id="SM00240">
    <property type="entry name" value="FHA"/>
    <property type="match status" value="2"/>
</dbReference>
<dbReference type="SUPFAM" id="SSF48452">
    <property type="entry name" value="TPR-like"/>
    <property type="match status" value="1"/>
</dbReference>
<dbReference type="SMART" id="SM00028">
    <property type="entry name" value="TPR"/>
    <property type="match status" value="2"/>
</dbReference>
<evidence type="ECO:0000256" key="1">
    <source>
        <dbReference type="PROSITE-ProRule" id="PRU00339"/>
    </source>
</evidence>
<dbReference type="PANTHER" id="PTHR23308">
    <property type="entry name" value="NUCLEAR INHIBITOR OF PROTEIN PHOSPHATASE-1"/>
    <property type="match status" value="1"/>
</dbReference>
<dbReference type="PROSITE" id="PS50006">
    <property type="entry name" value="FHA_DOMAIN"/>
    <property type="match status" value="2"/>
</dbReference>
<feature type="domain" description="FHA" evidence="4">
    <location>
        <begin position="215"/>
        <end position="265"/>
    </location>
</feature>
<feature type="region of interest" description="Disordered" evidence="2">
    <location>
        <begin position="335"/>
        <end position="382"/>
    </location>
</feature>
<dbReference type="InterPro" id="IPR050923">
    <property type="entry name" value="Cell_Proc_Reg/RNA_Proc"/>
</dbReference>
<evidence type="ECO:0000256" key="2">
    <source>
        <dbReference type="SAM" id="MobiDB-lite"/>
    </source>
</evidence>
<sequence length="586" mass="62824">MLKLIIEDDEGRKTVVPFMRDEITIGRQEGNTIRLTERNVSRRHARLRRQNGHVVVEDLGSYNGVRINGERIQGPAQVEDGDLIQIGDYDLAVQREVPQPVAPTIRVPASALQAAIAQAESAAAAAAAAQGAASEEDEEDSDDSAEDTPANAAEENTTVLPGKQRRQSTAVIRLDQVEMNRPRRLESVEPEIAPRLIVVSPEFKGQEFACIRTEMRVGRTEDNDIAIDHRSLSRLHAKIVREDTGEWRIIDMQSANGMSVNGEIYAQASLSHGDIVELGHVKLRFVGPGESASGLVNDAAAKGSKKGLVLGLTGLVLLGAAGGAAWFLFGQTPSSPPAPVAAAEPPAQEAPPTQANTAPPPVEPATDTTPPPTQAAATAEQKLQPAQDAIKARDFDKAVALLEAMGGAGQRPAQAEELLKQARAEQEAKKNLEQARKAFEAGNLQDAQKGLTAAGSTVAFATERTRLKEKVDTALAKEATRPAAGTAPRQDPVADAKKLLEDGKGLLRQQQYQEAEAVFRKCIAADPTNAPCQMMMGTTQARMGHFDKGAQFYREFLRLAPNDANAPKVKKLVDDYEKSLKTGGGK</sequence>
<evidence type="ECO:0000313" key="6">
    <source>
        <dbReference type="Proteomes" id="UP000182229"/>
    </source>
</evidence>
<dbReference type="Gene3D" id="2.60.200.20">
    <property type="match status" value="2"/>
</dbReference>
<evidence type="ECO:0000256" key="3">
    <source>
        <dbReference type="SAM" id="Phobius"/>
    </source>
</evidence>
<keyword evidence="3" id="KW-1133">Transmembrane helix</keyword>
<keyword evidence="3" id="KW-0472">Membrane</keyword>
<dbReference type="InterPro" id="IPR019734">
    <property type="entry name" value="TPR_rpt"/>
</dbReference>
<feature type="transmembrane region" description="Helical" evidence="3">
    <location>
        <begin position="308"/>
        <end position="329"/>
    </location>
</feature>
<feature type="domain" description="FHA" evidence="4">
    <location>
        <begin position="23"/>
        <end position="72"/>
    </location>
</feature>
<evidence type="ECO:0000259" key="4">
    <source>
        <dbReference type="PROSITE" id="PS50006"/>
    </source>
</evidence>
<keyword evidence="1" id="KW-0802">TPR repeat</keyword>
<comment type="caution">
    <text evidence="5">The sequence shown here is derived from an EMBL/GenBank/DDBJ whole genome shotgun (WGS) entry which is preliminary data.</text>
</comment>
<gene>
    <name evidence="5" type="ORF">BON30_44565</name>
</gene>
<dbReference type="PROSITE" id="PS50005">
    <property type="entry name" value="TPR"/>
    <property type="match status" value="2"/>
</dbReference>
<proteinExistence type="predicted"/>
<evidence type="ECO:0000313" key="5">
    <source>
        <dbReference type="EMBL" id="OJH34200.1"/>
    </source>
</evidence>
<dbReference type="Gene3D" id="1.25.40.10">
    <property type="entry name" value="Tetratricopeptide repeat domain"/>
    <property type="match status" value="1"/>
</dbReference>
<keyword evidence="3" id="KW-0812">Transmembrane</keyword>